<evidence type="ECO:0000313" key="8">
    <source>
        <dbReference type="Proteomes" id="UP000011599"/>
    </source>
</evidence>
<dbReference type="eggNOG" id="arCOG01500">
    <property type="taxonomic scope" value="Archaea"/>
</dbReference>
<dbReference type="SUPFAM" id="SSF54862">
    <property type="entry name" value="4Fe-4S ferredoxins"/>
    <property type="match status" value="1"/>
</dbReference>
<evidence type="ECO:0000313" key="7">
    <source>
        <dbReference type="EMBL" id="ELY39782.1"/>
    </source>
</evidence>
<dbReference type="InterPro" id="IPR031604">
    <property type="entry name" value="Ferredoxin_N"/>
</dbReference>
<name>L9VS13_9EURY</name>
<dbReference type="PANTHER" id="PTHR43177:SF3">
    <property type="entry name" value="PROTEIN NRFC HOMOLOG"/>
    <property type="match status" value="1"/>
</dbReference>
<reference evidence="7 8" key="1">
    <citation type="journal article" date="2014" name="PLoS Genet.">
        <title>Phylogenetically driven sequencing of extremely halophilic archaea reveals strategies for static and dynamic osmo-response.</title>
        <authorList>
            <person name="Becker E.A."/>
            <person name="Seitzer P.M."/>
            <person name="Tritt A."/>
            <person name="Larsen D."/>
            <person name="Krusor M."/>
            <person name="Yao A.I."/>
            <person name="Wu D."/>
            <person name="Madern D."/>
            <person name="Eisen J.A."/>
            <person name="Darling A.E."/>
            <person name="Facciotti M.T."/>
        </authorList>
    </citation>
    <scope>NUCLEOTIDE SEQUENCE [LARGE SCALE GENOMIC DNA]</scope>
    <source>
        <strain evidence="7 8">GA33</strain>
    </source>
</reference>
<comment type="caution">
    <text evidence="7">The sequence shown here is derived from an EMBL/GenBank/DDBJ whole genome shotgun (WGS) entry which is preliminary data.</text>
</comment>
<dbReference type="GO" id="GO:0016491">
    <property type="term" value="F:oxidoreductase activity"/>
    <property type="evidence" value="ECO:0007669"/>
    <property type="project" value="UniProtKB-ARBA"/>
</dbReference>
<dbReference type="OrthoDB" id="2837at2157"/>
<protein>
    <submittedName>
        <fullName evidence="7">4Fe-4S ferredoxin</fullName>
    </submittedName>
</protein>
<dbReference type="Proteomes" id="UP000011599">
    <property type="component" value="Unassembled WGS sequence"/>
</dbReference>
<dbReference type="InterPro" id="IPR017896">
    <property type="entry name" value="4Fe4S_Fe-S-bd"/>
</dbReference>
<dbReference type="InterPro" id="IPR050954">
    <property type="entry name" value="ET_IronSulfur_Cluster-Binding"/>
</dbReference>
<keyword evidence="2" id="KW-0479">Metal-binding</keyword>
<keyword evidence="8" id="KW-1185">Reference proteome</keyword>
<dbReference type="EMBL" id="AOHW01000036">
    <property type="protein sequence ID" value="ELY39782.1"/>
    <property type="molecule type" value="Genomic_DNA"/>
</dbReference>
<feature type="domain" description="4Fe-4S ferredoxin-type" evidence="6">
    <location>
        <begin position="157"/>
        <end position="185"/>
    </location>
</feature>
<dbReference type="PROSITE" id="PS51379">
    <property type="entry name" value="4FE4S_FER_2"/>
    <property type="match status" value="2"/>
</dbReference>
<accession>L9VS13</accession>
<proteinExistence type="predicted"/>
<dbReference type="Gene3D" id="3.30.70.20">
    <property type="match status" value="2"/>
</dbReference>
<keyword evidence="3" id="KW-0408">Iron</keyword>
<organism evidence="7 8">
    <name type="scientific">Natronorubrum tibetense GA33</name>
    <dbReference type="NCBI Taxonomy" id="1114856"/>
    <lineage>
        <taxon>Archaea</taxon>
        <taxon>Methanobacteriati</taxon>
        <taxon>Methanobacteriota</taxon>
        <taxon>Stenosarchaea group</taxon>
        <taxon>Halobacteria</taxon>
        <taxon>Halobacteriales</taxon>
        <taxon>Natrialbaceae</taxon>
        <taxon>Natronorubrum</taxon>
    </lineage>
</organism>
<feature type="compositionally biased region" description="Acidic residues" evidence="5">
    <location>
        <begin position="138"/>
        <end position="148"/>
    </location>
</feature>
<dbReference type="PANTHER" id="PTHR43177">
    <property type="entry name" value="PROTEIN NRFC"/>
    <property type="match status" value="1"/>
</dbReference>
<feature type="region of interest" description="Disordered" evidence="5">
    <location>
        <begin position="1"/>
        <end position="25"/>
    </location>
</feature>
<keyword evidence="4" id="KW-0411">Iron-sulfur</keyword>
<evidence type="ECO:0000259" key="6">
    <source>
        <dbReference type="PROSITE" id="PS51379"/>
    </source>
</evidence>
<dbReference type="Pfam" id="PF13247">
    <property type="entry name" value="Fer4_11"/>
    <property type="match status" value="1"/>
</dbReference>
<dbReference type="PATRIC" id="fig|1114856.3.peg.2901"/>
<dbReference type="PROSITE" id="PS00198">
    <property type="entry name" value="4FE4S_FER_1"/>
    <property type="match status" value="1"/>
</dbReference>
<dbReference type="AlphaFoldDB" id="L9VS13"/>
<evidence type="ECO:0000256" key="4">
    <source>
        <dbReference type="ARBA" id="ARBA00023014"/>
    </source>
</evidence>
<feature type="region of interest" description="Disordered" evidence="5">
    <location>
        <begin position="528"/>
        <end position="552"/>
    </location>
</feature>
<evidence type="ECO:0000256" key="2">
    <source>
        <dbReference type="ARBA" id="ARBA00022723"/>
    </source>
</evidence>
<dbReference type="InterPro" id="IPR017900">
    <property type="entry name" value="4Fe4S_Fe_S_CS"/>
</dbReference>
<dbReference type="GO" id="GO:0051539">
    <property type="term" value="F:4 iron, 4 sulfur cluster binding"/>
    <property type="evidence" value="ECO:0007669"/>
    <property type="project" value="UniProtKB-KW"/>
</dbReference>
<sequence>MSFDDSEEHDDEETFHPLGESWQDGLEDALEDTEYDAELGMEMAKDAMRVTEGKLSEEEFYDRYHDDVVEEFGEDGRPMAEEIEQSREEGRFEETLSRFGVGEDSRRSVMKKMGGVGAVGLGAWGTANSGGNEPALVQDEDQEADEPDDMNGEGIQWGMTLDLEHCDGCLSCVVACAEEHDWDQGANWMYVLAYEDDTVSSPPADEFESTEDFEYLIRPCQHCTDAPCEKVCPTTARHTRDSDGLVLTDYDVCIGCRYCQVACPYGVNYFQWGEPDVGEDELDEDHVYDERDRPVSARGPRGVMEKCTFCPTRQDGSLGDEMVGRTACEDACPPEVIQFGNMNDPNSDPQRYIENTAKSRTLVRIAGDLPDPEDLEAALEDVDEDEDDDLEAVTEAVEDLDEEMIGNLLAIQILGAEDQPEVETSSSLADQEQDALEVLAMLAEHGLDLEDEELLIELDLAEEPDEEEDEEFEGASEELAQQRLDTFAGDPDSQFKLLENMGTDPNVVYLGNEPGPTAEQVEGPVTYDDIGQTDDRKDVLDEGTVGIDGPSL</sequence>
<keyword evidence="1" id="KW-0004">4Fe-4S</keyword>
<dbReference type="STRING" id="1114856.GCA_000383975_03215"/>
<dbReference type="Pfam" id="PF16947">
    <property type="entry name" value="Ferredoxin_N"/>
    <property type="match status" value="1"/>
</dbReference>
<dbReference type="GO" id="GO:0046872">
    <property type="term" value="F:metal ion binding"/>
    <property type="evidence" value="ECO:0007669"/>
    <property type="project" value="UniProtKB-KW"/>
</dbReference>
<feature type="compositionally biased region" description="Acidic residues" evidence="5">
    <location>
        <begin position="1"/>
        <end position="13"/>
    </location>
</feature>
<evidence type="ECO:0000256" key="5">
    <source>
        <dbReference type="SAM" id="MobiDB-lite"/>
    </source>
</evidence>
<gene>
    <name evidence="7" type="ORF">C496_13931</name>
</gene>
<evidence type="ECO:0000256" key="1">
    <source>
        <dbReference type="ARBA" id="ARBA00022485"/>
    </source>
</evidence>
<feature type="region of interest" description="Disordered" evidence="5">
    <location>
        <begin position="127"/>
        <end position="148"/>
    </location>
</feature>
<dbReference type="eggNOG" id="arCOG06257">
    <property type="taxonomic scope" value="Archaea"/>
</dbReference>
<evidence type="ECO:0000256" key="3">
    <source>
        <dbReference type="ARBA" id="ARBA00023004"/>
    </source>
</evidence>
<dbReference type="RefSeq" id="WP_006090734.1">
    <property type="nucleotide sequence ID" value="NZ_AOHW01000036.1"/>
</dbReference>
<feature type="domain" description="4Fe-4S ferredoxin-type" evidence="6">
    <location>
        <begin position="244"/>
        <end position="273"/>
    </location>
</feature>
<dbReference type="CDD" id="cd10551">
    <property type="entry name" value="PsrB"/>
    <property type="match status" value="1"/>
</dbReference>